<dbReference type="OrthoDB" id="8476759at2"/>
<evidence type="ECO:0000313" key="2">
    <source>
        <dbReference type="EMBL" id="OLQ73176.1"/>
    </source>
</evidence>
<dbReference type="Pfam" id="PF12146">
    <property type="entry name" value="Hydrolase_4"/>
    <property type="match status" value="1"/>
</dbReference>
<dbReference type="Gene3D" id="3.40.50.1820">
    <property type="entry name" value="alpha/beta hydrolase"/>
    <property type="match status" value="1"/>
</dbReference>
<dbReference type="STRING" id="1903952.BIT28_25475"/>
<sequence length="385" mass="42822">MAVRKLAATSFVLLTLTGCIGQTADPMLNPSAALADYKQGSFQEYLDQTRNWLERNRVFITEQHQQELELVMPFELKPDTPPKGGVLLVHGLGDSPFSYVDIANDLVAQGYLVRTVLLPGHGSKPADLMLPDYEDWQSIVSHHTQLLADEVGEVWLGGYSTGANLVTHEALGNDDVAGLLLFSPAFKPRSDTVRFASIASWFVDWADIDEETNMTRYDSLPMNGAAVYYQTSEVVREALQNKQYTKPVFMAVSEGDSVIDTDKVSAIFSQNFTHPNSQLVWYGDNPPTGERVASFTMNLPQQRISTGSHMGLLFSPDNVLYGTEGSLRVCNNGQTEEQTQDCLQGAKTWFSGWGYTEAGKNHARLTWNPYYQTSIKMMHQVMNQG</sequence>
<keyword evidence="3" id="KW-1185">Reference proteome</keyword>
<reference evidence="2 3" key="1">
    <citation type="submission" date="2016-09" db="EMBL/GenBank/DDBJ databases">
        <title>Photobacterium proteolyticum sp. nov. a protease producing bacterium isolated from ocean sediments of Laizhou Bay.</title>
        <authorList>
            <person name="Li Y."/>
        </authorList>
    </citation>
    <scope>NUCLEOTIDE SEQUENCE [LARGE SCALE GENOMIC DNA]</scope>
    <source>
        <strain evidence="2 3">13-12</strain>
    </source>
</reference>
<accession>A0A1Q9GFF9</accession>
<evidence type="ECO:0000313" key="3">
    <source>
        <dbReference type="Proteomes" id="UP000186905"/>
    </source>
</evidence>
<proteinExistence type="predicted"/>
<dbReference type="PROSITE" id="PS51257">
    <property type="entry name" value="PROKAR_LIPOPROTEIN"/>
    <property type="match status" value="1"/>
</dbReference>
<gene>
    <name evidence="2" type="ORF">BIT28_25475</name>
</gene>
<organism evidence="2 3">
    <name type="scientific">Photobacterium proteolyticum</name>
    <dbReference type="NCBI Taxonomy" id="1903952"/>
    <lineage>
        <taxon>Bacteria</taxon>
        <taxon>Pseudomonadati</taxon>
        <taxon>Pseudomonadota</taxon>
        <taxon>Gammaproteobacteria</taxon>
        <taxon>Vibrionales</taxon>
        <taxon>Vibrionaceae</taxon>
        <taxon>Photobacterium</taxon>
    </lineage>
</organism>
<evidence type="ECO:0000259" key="1">
    <source>
        <dbReference type="Pfam" id="PF12146"/>
    </source>
</evidence>
<dbReference type="InterPro" id="IPR029058">
    <property type="entry name" value="AB_hydrolase_fold"/>
</dbReference>
<dbReference type="EMBL" id="MJIL01000088">
    <property type="protein sequence ID" value="OLQ73176.1"/>
    <property type="molecule type" value="Genomic_DNA"/>
</dbReference>
<dbReference type="Proteomes" id="UP000186905">
    <property type="component" value="Unassembled WGS sequence"/>
</dbReference>
<dbReference type="SUPFAM" id="SSF53474">
    <property type="entry name" value="alpha/beta-Hydrolases"/>
    <property type="match status" value="1"/>
</dbReference>
<dbReference type="ESTHER" id="9gamm-a0a1q9gff9">
    <property type="family name" value="Bacterial_lip_FamI.8"/>
</dbReference>
<dbReference type="AlphaFoldDB" id="A0A1Q9GFF9"/>
<feature type="domain" description="Serine aminopeptidase S33" evidence="1">
    <location>
        <begin position="81"/>
        <end position="205"/>
    </location>
</feature>
<dbReference type="RefSeq" id="WP_075766642.1">
    <property type="nucleotide sequence ID" value="NZ_MJIL01000088.1"/>
</dbReference>
<name>A0A1Q9GFF9_9GAMM</name>
<comment type="caution">
    <text evidence="2">The sequence shown here is derived from an EMBL/GenBank/DDBJ whole genome shotgun (WGS) entry which is preliminary data.</text>
</comment>
<dbReference type="InterPro" id="IPR022742">
    <property type="entry name" value="Hydrolase_4"/>
</dbReference>
<protein>
    <submittedName>
        <fullName evidence="2">Esterase</fullName>
    </submittedName>
</protein>